<dbReference type="EMBL" id="VMHE01000011">
    <property type="protein sequence ID" value="TSJ65233.1"/>
    <property type="molecule type" value="Genomic_DNA"/>
</dbReference>
<evidence type="ECO:0000256" key="1">
    <source>
        <dbReference type="SAM" id="Coils"/>
    </source>
</evidence>
<feature type="coiled-coil region" evidence="1">
    <location>
        <begin position="65"/>
        <end position="92"/>
    </location>
</feature>
<keyword evidence="3" id="KW-1185">Reference proteome</keyword>
<evidence type="ECO:0000313" key="3">
    <source>
        <dbReference type="Proteomes" id="UP000316425"/>
    </source>
</evidence>
<sequence length="115" mass="13606">MTVQVKRIYEESAKSDGKRVLVDGIWPRGVSKEEANLDEWLKEIAPSDDLRKWFDHDPDKFDSFKKKYKEELQSEEEQKKAYSELQKMIQKEDVTLLTATKEEEYNHAQVLKSLL</sequence>
<accession>A0A556PLG7</accession>
<dbReference type="PANTHER" id="PTHR36849">
    <property type="entry name" value="CYTOPLASMIC PROTEIN-RELATED"/>
    <property type="match status" value="1"/>
</dbReference>
<reference evidence="2 3" key="1">
    <citation type="submission" date="2019-07" db="EMBL/GenBank/DDBJ databases">
        <title>Allobacillus sp. nov. SKP isolated from shrimp paste of Euphausiacea.</title>
        <authorList>
            <person name="Kanchanasin P."/>
            <person name="Tanasupawat S."/>
            <person name="Shi W."/>
            <person name="Wu L."/>
            <person name="Ma J."/>
        </authorList>
    </citation>
    <scope>NUCLEOTIDE SEQUENCE [LARGE SCALE GENOMIC DNA]</scope>
    <source>
        <strain evidence="2 3">SKP4-8</strain>
    </source>
</reference>
<dbReference type="AlphaFoldDB" id="A0A556PLG7"/>
<organism evidence="2 3">
    <name type="scientific">Allobacillus salarius</name>
    <dbReference type="NCBI Taxonomy" id="1955272"/>
    <lineage>
        <taxon>Bacteria</taxon>
        <taxon>Bacillati</taxon>
        <taxon>Bacillota</taxon>
        <taxon>Bacilli</taxon>
        <taxon>Bacillales</taxon>
        <taxon>Bacillaceae</taxon>
        <taxon>Allobacillus</taxon>
    </lineage>
</organism>
<dbReference type="InterPro" id="IPR052552">
    <property type="entry name" value="YeaO-like"/>
</dbReference>
<comment type="caution">
    <text evidence="2">The sequence shown here is derived from an EMBL/GenBank/DDBJ whole genome shotgun (WGS) entry which is preliminary data.</text>
</comment>
<keyword evidence="1" id="KW-0175">Coiled coil</keyword>
<protein>
    <submittedName>
        <fullName evidence="2">DUF488 family protein</fullName>
    </submittedName>
</protein>
<dbReference type="Proteomes" id="UP000316425">
    <property type="component" value="Unassembled WGS sequence"/>
</dbReference>
<dbReference type="OrthoDB" id="9790745at2"/>
<dbReference type="Pfam" id="PF22752">
    <property type="entry name" value="DUF488-N3i"/>
    <property type="match status" value="1"/>
</dbReference>
<proteinExistence type="predicted"/>
<dbReference type="PANTHER" id="PTHR36849:SF1">
    <property type="entry name" value="CYTOPLASMIC PROTEIN"/>
    <property type="match status" value="1"/>
</dbReference>
<dbReference type="RefSeq" id="WP_144088790.1">
    <property type="nucleotide sequence ID" value="NZ_VMHE01000011.1"/>
</dbReference>
<evidence type="ECO:0000313" key="2">
    <source>
        <dbReference type="EMBL" id="TSJ65233.1"/>
    </source>
</evidence>
<name>A0A556PLG7_9BACI</name>
<gene>
    <name evidence="2" type="ORF">FPQ13_07835</name>
</gene>